<dbReference type="InterPro" id="IPR018082">
    <property type="entry name" value="AmbAllergen"/>
</dbReference>
<dbReference type="InterPro" id="IPR002022">
    <property type="entry name" value="Pec_lyase"/>
</dbReference>
<dbReference type="AlphaFoldDB" id="A0A835GY07"/>
<comment type="similarity">
    <text evidence="8">Belongs to the polysaccharide lyase 1 family.</text>
</comment>
<dbReference type="PRINTS" id="PR00807">
    <property type="entry name" value="AMBALLERGEN"/>
</dbReference>
<reference evidence="10 11" key="1">
    <citation type="submission" date="2020-10" db="EMBL/GenBank/DDBJ databases">
        <title>The Coptis chinensis genome and diversification of protoberbering-type alkaloids.</title>
        <authorList>
            <person name="Wang B."/>
            <person name="Shu S."/>
            <person name="Song C."/>
            <person name="Liu Y."/>
        </authorList>
    </citation>
    <scope>NUCLEOTIDE SEQUENCE [LARGE SCALE GENOMIC DNA]</scope>
    <source>
        <strain evidence="10">HL-2020</strain>
        <tissue evidence="10">Leaf</tissue>
    </source>
</reference>
<gene>
    <name evidence="10" type="ORF">IFM89_008282</name>
</gene>
<dbReference type="Proteomes" id="UP000631114">
    <property type="component" value="Unassembled WGS sequence"/>
</dbReference>
<comment type="catalytic activity">
    <reaction evidence="1 8">
        <text>Eliminative cleavage of (1-&gt;4)-alpha-D-galacturonan to give oligosaccharides with 4-deoxy-alpha-D-galact-4-enuronosyl groups at their non-reducing ends.</text>
        <dbReference type="EC" id="4.2.2.2"/>
    </reaction>
</comment>
<keyword evidence="11" id="KW-1185">Reference proteome</keyword>
<keyword evidence="7 8" id="KW-0456">Lyase</keyword>
<protein>
    <recommendedName>
        <fullName evidence="3 8">Pectate lyase</fullName>
        <ecNumber evidence="3 8">4.2.2.2</ecNumber>
    </recommendedName>
</protein>
<keyword evidence="5 8" id="KW-0732">Signal</keyword>
<dbReference type="PANTHER" id="PTHR31683:SF210">
    <property type="entry name" value="PECTATE LYASE"/>
    <property type="match status" value="1"/>
</dbReference>
<feature type="chain" id="PRO_5033114515" description="Pectate lyase" evidence="8">
    <location>
        <begin position="23"/>
        <end position="358"/>
    </location>
</feature>
<evidence type="ECO:0000256" key="4">
    <source>
        <dbReference type="ARBA" id="ARBA00022723"/>
    </source>
</evidence>
<comment type="pathway">
    <text evidence="2 8">Glycan metabolism; pectin degradation; 2-dehydro-3-deoxy-D-gluconate from pectin: step 2/5.</text>
</comment>
<dbReference type="SMART" id="SM00656">
    <property type="entry name" value="Amb_all"/>
    <property type="match status" value="1"/>
</dbReference>
<organism evidence="10 11">
    <name type="scientific">Coptis chinensis</name>
    <dbReference type="NCBI Taxonomy" id="261450"/>
    <lineage>
        <taxon>Eukaryota</taxon>
        <taxon>Viridiplantae</taxon>
        <taxon>Streptophyta</taxon>
        <taxon>Embryophyta</taxon>
        <taxon>Tracheophyta</taxon>
        <taxon>Spermatophyta</taxon>
        <taxon>Magnoliopsida</taxon>
        <taxon>Ranunculales</taxon>
        <taxon>Ranunculaceae</taxon>
        <taxon>Coptidoideae</taxon>
        <taxon>Coptis</taxon>
    </lineage>
</organism>
<feature type="signal peptide" evidence="8">
    <location>
        <begin position="1"/>
        <end position="22"/>
    </location>
</feature>
<evidence type="ECO:0000313" key="11">
    <source>
        <dbReference type="Proteomes" id="UP000631114"/>
    </source>
</evidence>
<name>A0A835GY07_9MAGN</name>
<evidence type="ECO:0000256" key="8">
    <source>
        <dbReference type="RuleBase" id="RU361123"/>
    </source>
</evidence>
<comment type="cofactor">
    <cofactor evidence="8">
        <name>Ca(2+)</name>
        <dbReference type="ChEBI" id="CHEBI:29108"/>
    </cofactor>
    <text evidence="8">Binds 1 Ca(2+) ion. Required for its activity.</text>
</comment>
<evidence type="ECO:0000259" key="9">
    <source>
        <dbReference type="SMART" id="SM00656"/>
    </source>
</evidence>
<dbReference type="InterPro" id="IPR011050">
    <property type="entry name" value="Pectin_lyase_fold/virulence"/>
</dbReference>
<keyword evidence="4 8" id="KW-0479">Metal-binding</keyword>
<evidence type="ECO:0000256" key="1">
    <source>
        <dbReference type="ARBA" id="ARBA00000695"/>
    </source>
</evidence>
<evidence type="ECO:0000256" key="3">
    <source>
        <dbReference type="ARBA" id="ARBA00012272"/>
    </source>
</evidence>
<dbReference type="Gene3D" id="2.160.20.10">
    <property type="entry name" value="Single-stranded right-handed beta-helix, Pectin lyase-like"/>
    <property type="match status" value="1"/>
</dbReference>
<dbReference type="SUPFAM" id="SSF51126">
    <property type="entry name" value="Pectin lyase-like"/>
    <property type="match status" value="1"/>
</dbReference>
<evidence type="ECO:0000256" key="5">
    <source>
        <dbReference type="ARBA" id="ARBA00022729"/>
    </source>
</evidence>
<dbReference type="GO" id="GO:0046872">
    <property type="term" value="F:metal ion binding"/>
    <property type="evidence" value="ECO:0007669"/>
    <property type="project" value="UniProtKB-KW"/>
</dbReference>
<sequence length="358" mass="39563">MVFPIPFIVYALLAFLASTFHAHPVYKTYNTVPTNVQKQTMNQIDSCWRSNPDWVSNRRDLADCPIGFGNAAIGGKYGAIYEVTDPSDNPIIPKPGTLRFGVIQEKPLWIVFSKDMVITLENELIMSSFKTIDGRGAKVEIANGPCITIQEVSHIIIHGINIHDCKPSKGGLVRSNTTHIGHRLPSDGDGITIFASNNIWIDHCFLSRCTDGLVDVTHASTDVTISNNFFTQHDKVMLLGHDDAFTADKLMRVTVVFNYFGPDLVQRMPRVRLGYAHVTNNRYEEWMMYAIGGSANPTILSEGNYFNAPNNPYFKQSGWGSCPPLYSEAQSFTVSEGSLVPALTAETGPLLCTAGYTC</sequence>
<evidence type="ECO:0000256" key="6">
    <source>
        <dbReference type="ARBA" id="ARBA00022837"/>
    </source>
</evidence>
<dbReference type="UniPathway" id="UPA00545">
    <property type="reaction ID" value="UER00824"/>
</dbReference>
<keyword evidence="6 8" id="KW-0106">Calcium</keyword>
<dbReference type="GO" id="GO:0030570">
    <property type="term" value="F:pectate lyase activity"/>
    <property type="evidence" value="ECO:0007669"/>
    <property type="project" value="UniProtKB-EC"/>
</dbReference>
<comment type="caution">
    <text evidence="10">The sequence shown here is derived from an EMBL/GenBank/DDBJ whole genome shotgun (WGS) entry which is preliminary data.</text>
</comment>
<dbReference type="PANTHER" id="PTHR31683">
    <property type="entry name" value="PECTATE LYASE 18-RELATED"/>
    <property type="match status" value="1"/>
</dbReference>
<dbReference type="GO" id="GO:0045490">
    <property type="term" value="P:pectin catabolic process"/>
    <property type="evidence" value="ECO:0007669"/>
    <property type="project" value="UniProtKB-UniPathway"/>
</dbReference>
<evidence type="ECO:0000256" key="2">
    <source>
        <dbReference type="ARBA" id="ARBA00005220"/>
    </source>
</evidence>
<feature type="domain" description="Pectate lyase" evidence="9">
    <location>
        <begin position="115"/>
        <end position="312"/>
    </location>
</feature>
<evidence type="ECO:0000313" key="10">
    <source>
        <dbReference type="EMBL" id="KAF9588212.1"/>
    </source>
</evidence>
<dbReference type="EC" id="4.2.2.2" evidence="3 8"/>
<accession>A0A835GY07</accession>
<dbReference type="InterPro" id="IPR045032">
    <property type="entry name" value="PEL"/>
</dbReference>
<dbReference type="OrthoDB" id="1637350at2759"/>
<proteinExistence type="inferred from homology"/>
<dbReference type="InterPro" id="IPR012334">
    <property type="entry name" value="Pectin_lyas_fold"/>
</dbReference>
<dbReference type="EMBL" id="JADFTS010000009">
    <property type="protein sequence ID" value="KAF9588212.1"/>
    <property type="molecule type" value="Genomic_DNA"/>
</dbReference>
<evidence type="ECO:0000256" key="7">
    <source>
        <dbReference type="ARBA" id="ARBA00023239"/>
    </source>
</evidence>
<dbReference type="Pfam" id="PF00544">
    <property type="entry name" value="Pectate_lyase_4"/>
    <property type="match status" value="1"/>
</dbReference>